<evidence type="ECO:0000256" key="2">
    <source>
        <dbReference type="ARBA" id="ARBA00010065"/>
    </source>
</evidence>
<dbReference type="InterPro" id="IPR003010">
    <property type="entry name" value="C-N_Hydrolase"/>
</dbReference>
<protein>
    <recommendedName>
        <fullName evidence="9">Apolipoprotein N-acyltransferase</fullName>
        <shortName evidence="9">ALP N-acyltransferase</shortName>
        <ecNumber evidence="9">2.3.1.269</ecNumber>
    </recommendedName>
</protein>
<keyword evidence="8 9" id="KW-0012">Acyltransferase</keyword>
<dbReference type="HAMAP" id="MF_01148">
    <property type="entry name" value="Lnt"/>
    <property type="match status" value="1"/>
</dbReference>
<keyword evidence="4 9" id="KW-0808">Transferase</keyword>
<evidence type="ECO:0000256" key="5">
    <source>
        <dbReference type="ARBA" id="ARBA00022692"/>
    </source>
</evidence>
<keyword evidence="6 9" id="KW-1133">Transmembrane helix</keyword>
<dbReference type="OrthoDB" id="9804277at2"/>
<feature type="transmembrane region" description="Helical" evidence="9">
    <location>
        <begin position="208"/>
        <end position="230"/>
    </location>
</feature>
<dbReference type="Pfam" id="PF20154">
    <property type="entry name" value="LNT_N"/>
    <property type="match status" value="1"/>
</dbReference>
<feature type="transmembrane region" description="Helical" evidence="9">
    <location>
        <begin position="120"/>
        <end position="138"/>
    </location>
</feature>
<dbReference type="SUPFAM" id="SSF56317">
    <property type="entry name" value="Carbon-nitrogen hydrolase"/>
    <property type="match status" value="1"/>
</dbReference>
<dbReference type="PANTHER" id="PTHR38686">
    <property type="entry name" value="APOLIPOPROTEIN N-ACYLTRANSFERASE"/>
    <property type="match status" value="1"/>
</dbReference>
<keyword evidence="11" id="KW-0449">Lipoprotein</keyword>
<keyword evidence="5 9" id="KW-0812">Transmembrane</keyword>
<name>A0A3A1YUV9_9GAMM</name>
<dbReference type="UniPathway" id="UPA00666"/>
<comment type="subcellular location">
    <subcellularLocation>
        <location evidence="1 9">Cell membrane</location>
        <topology evidence="1 9">Multi-pass membrane protein</topology>
    </subcellularLocation>
</comment>
<dbReference type="NCBIfam" id="TIGR00546">
    <property type="entry name" value="lnt"/>
    <property type="match status" value="1"/>
</dbReference>
<evidence type="ECO:0000256" key="7">
    <source>
        <dbReference type="ARBA" id="ARBA00023136"/>
    </source>
</evidence>
<dbReference type="CDD" id="cd07571">
    <property type="entry name" value="ALP_N-acyl_transferase"/>
    <property type="match status" value="1"/>
</dbReference>
<evidence type="ECO:0000313" key="11">
    <source>
        <dbReference type="EMBL" id="RIY39857.1"/>
    </source>
</evidence>
<keyword evidence="12" id="KW-1185">Reference proteome</keyword>
<feature type="transmembrane region" description="Helical" evidence="9">
    <location>
        <begin position="59"/>
        <end position="77"/>
    </location>
</feature>
<evidence type="ECO:0000256" key="4">
    <source>
        <dbReference type="ARBA" id="ARBA00022679"/>
    </source>
</evidence>
<dbReference type="GO" id="GO:0042158">
    <property type="term" value="P:lipoprotein biosynthetic process"/>
    <property type="evidence" value="ECO:0007669"/>
    <property type="project" value="UniProtKB-UniRule"/>
</dbReference>
<dbReference type="InterPro" id="IPR045378">
    <property type="entry name" value="LNT_N"/>
</dbReference>
<dbReference type="EMBL" id="NRJG01000023">
    <property type="protein sequence ID" value="RIY39857.1"/>
    <property type="molecule type" value="Genomic_DNA"/>
</dbReference>
<feature type="transmembrane region" description="Helical" evidence="9">
    <location>
        <begin position="30"/>
        <end position="47"/>
    </location>
</feature>
<dbReference type="PROSITE" id="PS50263">
    <property type="entry name" value="CN_HYDROLASE"/>
    <property type="match status" value="1"/>
</dbReference>
<sequence length="563" mass="64129">MIINNWSLRFPLLFLAAFTGYFMYLGFAPYYSKSAFYICLFFYIFFLQTKANDKRGSYLLPYAWDVAFSFGTLYWLTNAITYYGDFPPWASILALFGLSLVLGIRSIILAAIWNGRDRNFALLPLAFSGITYLWYNLITNFNWLNFGYANANTLSQTLAPLGGVYLVQFFEFSAVTFVYVLVRKLIVARQPNSGMSLRRQTIDRQLRINFRTDVIVLALLTGGFAAAHFYPMQFTKPEGKPITVALVQPNIESRAKWDPQQIPAQVDTYKYLIQRGQQATTEPQLWILPESAVMQIFTGNPQGQQEQILSHFYILVASSNADMLVGSLTASNEQGQTRYYNSALMLSQVGLIKRAVTANNQILHTPELDILVQKYDKTTLVPFGEYLPLGGLLSHLPIPFFKELYAAQFTAGNRNQANMRTQYSLAHTLVCYDTLFADLVLRNVNDNTNVLLNITNDVWFGHVQGPDQHLNIARFRSLESQRYSLRDTNNGITAIINPQGKITALAPRDSEEVLVGQYLNYVGTTPYQAYYRWLNFAYAFTFIALYALIRGVVSLFTRNNRYV</sequence>
<feature type="domain" description="CN hydrolase" evidence="10">
    <location>
        <begin position="247"/>
        <end position="520"/>
    </location>
</feature>
<dbReference type="EC" id="2.3.1.269" evidence="9"/>
<evidence type="ECO:0000256" key="9">
    <source>
        <dbReference type="HAMAP-Rule" id="MF_01148"/>
    </source>
</evidence>
<dbReference type="InterPro" id="IPR036526">
    <property type="entry name" value="C-N_Hydrolase_sf"/>
</dbReference>
<feature type="transmembrane region" description="Helical" evidence="9">
    <location>
        <begin position="89"/>
        <end position="113"/>
    </location>
</feature>
<reference evidence="11 12" key="1">
    <citation type="submission" date="2017-08" db="EMBL/GenBank/DDBJ databases">
        <title>Reclassification of Bisgaard taxon 37 and 44.</title>
        <authorList>
            <person name="Christensen H."/>
        </authorList>
    </citation>
    <scope>NUCLEOTIDE SEQUENCE [LARGE SCALE GENOMIC DNA]</scope>
    <source>
        <strain evidence="11 12">111</strain>
    </source>
</reference>
<evidence type="ECO:0000256" key="6">
    <source>
        <dbReference type="ARBA" id="ARBA00022989"/>
    </source>
</evidence>
<dbReference type="Pfam" id="PF00795">
    <property type="entry name" value="CN_hydrolase"/>
    <property type="match status" value="1"/>
</dbReference>
<feature type="transmembrane region" description="Helical" evidence="9">
    <location>
        <begin position="7"/>
        <end position="24"/>
    </location>
</feature>
<keyword evidence="3 9" id="KW-1003">Cell membrane</keyword>
<evidence type="ECO:0000259" key="10">
    <source>
        <dbReference type="PROSITE" id="PS50263"/>
    </source>
</evidence>
<dbReference type="Proteomes" id="UP000265916">
    <property type="component" value="Unassembled WGS sequence"/>
</dbReference>
<dbReference type="GO" id="GO:0016410">
    <property type="term" value="F:N-acyltransferase activity"/>
    <property type="evidence" value="ECO:0007669"/>
    <property type="project" value="UniProtKB-UniRule"/>
</dbReference>
<dbReference type="AlphaFoldDB" id="A0A3A1YUV9"/>
<evidence type="ECO:0000256" key="3">
    <source>
        <dbReference type="ARBA" id="ARBA00022475"/>
    </source>
</evidence>
<evidence type="ECO:0000256" key="1">
    <source>
        <dbReference type="ARBA" id="ARBA00004651"/>
    </source>
</evidence>
<organism evidence="11 12">
    <name type="scientific">Psittacicella hinzii</name>
    <dbReference type="NCBI Taxonomy" id="2028575"/>
    <lineage>
        <taxon>Bacteria</taxon>
        <taxon>Pseudomonadati</taxon>
        <taxon>Pseudomonadota</taxon>
        <taxon>Gammaproteobacteria</taxon>
        <taxon>Pasteurellales</taxon>
        <taxon>Psittacicellaceae</taxon>
        <taxon>Psittacicella</taxon>
    </lineage>
</organism>
<dbReference type="InterPro" id="IPR004563">
    <property type="entry name" value="Apolipo_AcylTrfase"/>
</dbReference>
<feature type="transmembrane region" description="Helical" evidence="9">
    <location>
        <begin position="158"/>
        <end position="182"/>
    </location>
</feature>
<dbReference type="Gene3D" id="3.60.110.10">
    <property type="entry name" value="Carbon-nitrogen hydrolase"/>
    <property type="match status" value="1"/>
</dbReference>
<dbReference type="GO" id="GO:0005886">
    <property type="term" value="C:plasma membrane"/>
    <property type="evidence" value="ECO:0007669"/>
    <property type="project" value="UniProtKB-SubCell"/>
</dbReference>
<accession>A0A3A1YUV9</accession>
<proteinExistence type="inferred from homology"/>
<keyword evidence="7 9" id="KW-0472">Membrane</keyword>
<evidence type="ECO:0000256" key="8">
    <source>
        <dbReference type="ARBA" id="ARBA00023315"/>
    </source>
</evidence>
<comment type="caution">
    <text evidence="11">The sequence shown here is derived from an EMBL/GenBank/DDBJ whole genome shotgun (WGS) entry which is preliminary data.</text>
</comment>
<evidence type="ECO:0000313" key="12">
    <source>
        <dbReference type="Proteomes" id="UP000265916"/>
    </source>
</evidence>
<feature type="transmembrane region" description="Helical" evidence="9">
    <location>
        <begin position="536"/>
        <end position="557"/>
    </location>
</feature>
<dbReference type="PANTHER" id="PTHR38686:SF1">
    <property type="entry name" value="APOLIPOPROTEIN N-ACYLTRANSFERASE"/>
    <property type="match status" value="1"/>
</dbReference>
<comment type="similarity">
    <text evidence="2 9">Belongs to the CN hydrolase family. Apolipoprotein N-acyltransferase subfamily.</text>
</comment>
<gene>
    <name evidence="9 11" type="primary">lnt</name>
    <name evidence="11" type="ORF">CKF58_01440</name>
</gene>
<comment type="catalytic activity">
    <reaction evidence="9">
        <text>N-terminal S-1,2-diacyl-sn-glyceryl-L-cysteinyl-[lipoprotein] + a glycerophospholipid = N-acyl-S-1,2-diacyl-sn-glyceryl-L-cysteinyl-[lipoprotein] + a 2-acyl-sn-glycero-3-phospholipid + H(+)</text>
        <dbReference type="Rhea" id="RHEA:48228"/>
        <dbReference type="Rhea" id="RHEA-COMP:14681"/>
        <dbReference type="Rhea" id="RHEA-COMP:14684"/>
        <dbReference type="ChEBI" id="CHEBI:15378"/>
        <dbReference type="ChEBI" id="CHEBI:136912"/>
        <dbReference type="ChEBI" id="CHEBI:140656"/>
        <dbReference type="ChEBI" id="CHEBI:140657"/>
        <dbReference type="ChEBI" id="CHEBI:140660"/>
        <dbReference type="EC" id="2.3.1.269"/>
    </reaction>
</comment>
<comment type="pathway">
    <text evidence="9">Protein modification; lipoprotein biosynthesis (N-acyl transfer).</text>
</comment>
<dbReference type="RefSeq" id="WP_119530214.1">
    <property type="nucleotide sequence ID" value="NZ_JBHSSP010000010.1"/>
</dbReference>
<comment type="function">
    <text evidence="9">Catalyzes the phospholipid dependent N-acylation of the N-terminal cysteine of apolipoprotein, the last step in lipoprotein maturation.</text>
</comment>